<evidence type="ECO:0000313" key="3">
    <source>
        <dbReference type="Proteomes" id="UP001138500"/>
    </source>
</evidence>
<organism evidence="2 3">
    <name type="scientific">Teratosphaeria destructans</name>
    <dbReference type="NCBI Taxonomy" id="418781"/>
    <lineage>
        <taxon>Eukaryota</taxon>
        <taxon>Fungi</taxon>
        <taxon>Dikarya</taxon>
        <taxon>Ascomycota</taxon>
        <taxon>Pezizomycotina</taxon>
        <taxon>Dothideomycetes</taxon>
        <taxon>Dothideomycetidae</taxon>
        <taxon>Mycosphaerellales</taxon>
        <taxon>Teratosphaeriaceae</taxon>
        <taxon>Teratosphaeria</taxon>
    </lineage>
</organism>
<keyword evidence="1" id="KW-1133">Transmembrane helix</keyword>
<dbReference type="PANTHER" id="PTHR33973">
    <property type="entry name" value="OS07G0153300 PROTEIN"/>
    <property type="match status" value="1"/>
</dbReference>
<evidence type="ECO:0000256" key="1">
    <source>
        <dbReference type="SAM" id="Phobius"/>
    </source>
</evidence>
<protein>
    <recommendedName>
        <fullName evidence="4">DUF1365-domain-containing protein</fullName>
    </recommendedName>
</protein>
<dbReference type="Pfam" id="PF07103">
    <property type="entry name" value="DUF1365"/>
    <property type="match status" value="1"/>
</dbReference>
<accession>A0A9W7W3I0</accession>
<reference evidence="2 3" key="2">
    <citation type="journal article" date="2021" name="Curr. Genet.">
        <title>Genetic response to nitrogen starvation in the aggressive Eucalyptus foliar pathogen Teratosphaeria destructans.</title>
        <authorList>
            <person name="Havenga M."/>
            <person name="Wingfield B.D."/>
            <person name="Wingfield M.J."/>
            <person name="Dreyer L.L."/>
            <person name="Roets F."/>
            <person name="Aylward J."/>
        </authorList>
    </citation>
    <scope>NUCLEOTIDE SEQUENCE [LARGE SCALE GENOMIC DNA]</scope>
    <source>
        <strain evidence="2">CMW44962</strain>
    </source>
</reference>
<name>A0A9W7W3I0_9PEZI</name>
<reference evidence="2 3" key="1">
    <citation type="journal article" date="2018" name="IMA Fungus">
        <title>IMA Genome-F 10: Nine draft genome sequences of Claviceps purpurea s.lat., including C. arundinis, C. humidiphila, and C. cf. spartinae, pseudomolecules for the pitch canker pathogen Fusarium circinatum, draft genome of Davidsoniella eucalypti, Grosmannia galeiformis, Quambalaria eucalypti, and Teratosphaeria destructans.</title>
        <authorList>
            <person name="Wingfield B.D."/>
            <person name="Liu M."/>
            <person name="Nguyen H.D."/>
            <person name="Lane F.A."/>
            <person name="Morgan S.W."/>
            <person name="De Vos L."/>
            <person name="Wilken P.M."/>
            <person name="Duong T.A."/>
            <person name="Aylward J."/>
            <person name="Coetzee M.P."/>
            <person name="Dadej K."/>
            <person name="De Beer Z.W."/>
            <person name="Findlay W."/>
            <person name="Havenga M."/>
            <person name="Kolarik M."/>
            <person name="Menzies J.G."/>
            <person name="Naidoo K."/>
            <person name="Pochopski O."/>
            <person name="Shoukouhi P."/>
            <person name="Santana Q.C."/>
            <person name="Seifert K.A."/>
            <person name="Soal N."/>
            <person name="Steenkamp E.T."/>
            <person name="Tatham C.T."/>
            <person name="van der Nest M.A."/>
            <person name="Wingfield M.J."/>
        </authorList>
    </citation>
    <scope>NUCLEOTIDE SEQUENCE [LARGE SCALE GENOMIC DNA]</scope>
    <source>
        <strain evidence="2">CMW44962</strain>
    </source>
</reference>
<dbReference type="AlphaFoldDB" id="A0A9W7W3I0"/>
<feature type="transmembrane region" description="Helical" evidence="1">
    <location>
        <begin position="391"/>
        <end position="411"/>
    </location>
</feature>
<keyword evidence="1" id="KW-0812">Transmembrane</keyword>
<keyword evidence="1" id="KW-0472">Membrane</keyword>
<dbReference type="EMBL" id="RIBY02001247">
    <property type="protein sequence ID" value="KAH9830694.1"/>
    <property type="molecule type" value="Genomic_DNA"/>
</dbReference>
<dbReference type="InterPro" id="IPR010775">
    <property type="entry name" value="DUF1365"/>
</dbReference>
<evidence type="ECO:0008006" key="4">
    <source>
        <dbReference type="Google" id="ProtNLM"/>
    </source>
</evidence>
<feature type="transmembrane region" description="Helical" evidence="1">
    <location>
        <begin position="107"/>
        <end position="128"/>
    </location>
</feature>
<evidence type="ECO:0000313" key="2">
    <source>
        <dbReference type="EMBL" id="KAH9830694.1"/>
    </source>
</evidence>
<keyword evidence="3" id="KW-1185">Reference proteome</keyword>
<feature type="transmembrane region" description="Helical" evidence="1">
    <location>
        <begin position="68"/>
        <end position="87"/>
    </location>
</feature>
<dbReference type="PANTHER" id="PTHR33973:SF4">
    <property type="entry name" value="OS07G0153300 PROTEIN"/>
    <property type="match status" value="1"/>
</dbReference>
<gene>
    <name evidence="2" type="ORF">Tdes44962_MAKER09005</name>
</gene>
<dbReference type="Proteomes" id="UP001138500">
    <property type="component" value="Unassembled WGS sequence"/>
</dbReference>
<sequence length="679" mass="77285">MRATASSSMSAAETASDSIPKRTPLTLLWAAFKALWSIFTRPHKTLSARVVLFQPAWVIRMVSQDSTWVEDLLLFLGLHAIYTYWTGASGRPSWDDVYWLVLDDTTIPLYLQVFSLLAVCGCFAGGIVSRGHHLKLKEQEPLPQQRIDEQVLPPLLLTSRTTHSRLFPKKHAFSYSYLLVGVPVGIQGRISKVLSVDSQRPGWFNVDSGDYLDRGSSHLTLAEKLKRYLHSQGVTDQDYAFAWLVTAPRFLGYSFNPVSFWYLYDSDTKLKHMILEVNNTFDERRMYLLRGGGMDAEDGELAEANGSKSVAKQIVFSETWEKDFHVSPFNSRKGSYSLRATDPLAEYEETGTVRIDNTIVMRSSKEHPKIVARIYSEGTPKDPSRISSLQAVRFILAWCWVGFATFPRIIWEATKLFFKRKLHVWYRPEVTATSIGRTYTEDERHLEAFFRAFLSHAVTEGSKPLRVIYEPAHSENNEVVLYSPAFTYEEDHKRTLIIKVLSPAFYSRFVHYQHAKDAFDHECLSQDDKSRTATVERHELLSSAPEQIRWACMRRLRCPPAAVSYATSGPRTPQPAATSAPSELDHFVLSHCSDAAIYRRIACKLFLAERFTFGLPVVLVATDWLFRSCLILASLLYTDHDEHAVDVFRPRRLGKEDIGGFAVTMLVANGLHVWCWVKG</sequence>
<dbReference type="OrthoDB" id="3340520at2759"/>
<comment type="caution">
    <text evidence="2">The sequence shown here is derived from an EMBL/GenBank/DDBJ whole genome shotgun (WGS) entry which is preliminary data.</text>
</comment>
<proteinExistence type="predicted"/>